<reference evidence="2" key="1">
    <citation type="submission" date="2016-05" db="EMBL/GenBank/DDBJ databases">
        <authorList>
            <person name="Lavstsen T."/>
            <person name="Jespersen J.S."/>
        </authorList>
    </citation>
    <scope>NUCLEOTIDE SEQUENCE</scope>
    <source>
        <tissue evidence="2">Brain</tissue>
    </source>
</reference>
<feature type="non-terminal residue" evidence="2">
    <location>
        <position position="1"/>
    </location>
</feature>
<dbReference type="AlphaFoldDB" id="A0A1A8K920"/>
<feature type="compositionally biased region" description="Polar residues" evidence="1">
    <location>
        <begin position="44"/>
        <end position="53"/>
    </location>
</feature>
<feature type="region of interest" description="Disordered" evidence="1">
    <location>
        <begin position="26"/>
        <end position="53"/>
    </location>
</feature>
<accession>A0A1A8K920</accession>
<organism evidence="2">
    <name type="scientific">Nothobranchius kuhntae</name>
    <name type="common">Beira killifish</name>
    <dbReference type="NCBI Taxonomy" id="321403"/>
    <lineage>
        <taxon>Eukaryota</taxon>
        <taxon>Metazoa</taxon>
        <taxon>Chordata</taxon>
        <taxon>Craniata</taxon>
        <taxon>Vertebrata</taxon>
        <taxon>Euteleostomi</taxon>
        <taxon>Actinopterygii</taxon>
        <taxon>Neopterygii</taxon>
        <taxon>Teleostei</taxon>
        <taxon>Neoteleostei</taxon>
        <taxon>Acanthomorphata</taxon>
        <taxon>Ovalentaria</taxon>
        <taxon>Atherinomorphae</taxon>
        <taxon>Cyprinodontiformes</taxon>
        <taxon>Nothobranchiidae</taxon>
        <taxon>Nothobranchius</taxon>
    </lineage>
</organism>
<dbReference type="EMBL" id="HAED01009633">
    <property type="protein sequence ID" value="SBQ95845.1"/>
    <property type="molecule type" value="Transcribed_RNA"/>
</dbReference>
<proteinExistence type="predicted"/>
<sequence>LVPIIFGLQHLSPALVSGEMLEFENPTCTASPRQNHRPGLASSCGRSCPTTSTSPLPLECLPSRRVMGTSPHCSATRCLKWKSLLLRLWSTGVASPGSGPVRPSLGPTRSTPTNIAAATALAPSSSLVTRRGSLLRQSEDAVRLLPPRTQLA</sequence>
<evidence type="ECO:0000256" key="1">
    <source>
        <dbReference type="SAM" id="MobiDB-lite"/>
    </source>
</evidence>
<dbReference type="EMBL" id="HAEE01008747">
    <property type="protein sequence ID" value="SBR28797.1"/>
    <property type="molecule type" value="Transcribed_RNA"/>
</dbReference>
<reference evidence="2" key="2">
    <citation type="submission" date="2016-06" db="EMBL/GenBank/DDBJ databases">
        <title>The genome of a short-lived fish provides insights into sex chromosome evolution and the genetic control of aging.</title>
        <authorList>
            <person name="Reichwald K."/>
            <person name="Felder M."/>
            <person name="Petzold A."/>
            <person name="Koch P."/>
            <person name="Groth M."/>
            <person name="Platzer M."/>
        </authorList>
    </citation>
    <scope>NUCLEOTIDE SEQUENCE</scope>
    <source>
        <tissue evidence="2">Brain</tissue>
    </source>
</reference>
<feature type="non-terminal residue" evidence="2">
    <location>
        <position position="152"/>
    </location>
</feature>
<gene>
    <name evidence="2" type="primary">CU459095.1</name>
</gene>
<evidence type="ECO:0000313" key="2">
    <source>
        <dbReference type="EMBL" id="SBR28797.1"/>
    </source>
</evidence>
<protein>
    <submittedName>
        <fullName evidence="2">Uncharacterized protein</fullName>
    </submittedName>
</protein>
<name>A0A1A8K920_NOTKU</name>